<sequence length="81" mass="8323">MRIAPPSNIAQAFQNYGDVAGTLPMTAILHGAENRISTYSKKKSGGMAGPKHVATGAGRCRPQLITSPDGALACNNILSVG</sequence>
<dbReference type="EMBL" id="CP017641">
    <property type="protein sequence ID" value="APZ92601.1"/>
    <property type="molecule type" value="Genomic_DNA"/>
</dbReference>
<evidence type="ECO:0000313" key="2">
    <source>
        <dbReference type="Proteomes" id="UP000187735"/>
    </source>
</evidence>
<dbReference type="AlphaFoldDB" id="A0A1P8WEZ5"/>
<name>A0A1P8WEZ5_9PLAN</name>
<gene>
    <name evidence="1" type="ORF">Fuma_02212</name>
</gene>
<dbReference type="STRING" id="1891926.Fuma_02212"/>
<reference evidence="1 2" key="1">
    <citation type="journal article" date="2016" name="Front. Microbiol.">
        <title>Fuerstia marisgermanicae gen. nov., sp. nov., an Unusual Member of the Phylum Planctomycetes from the German Wadden Sea.</title>
        <authorList>
            <person name="Kohn T."/>
            <person name="Heuer A."/>
            <person name="Jogler M."/>
            <person name="Vollmers J."/>
            <person name="Boedeker C."/>
            <person name="Bunk B."/>
            <person name="Rast P."/>
            <person name="Borchert D."/>
            <person name="Glockner I."/>
            <person name="Freese H.M."/>
            <person name="Klenk H.P."/>
            <person name="Overmann J."/>
            <person name="Kaster A.K."/>
            <person name="Rohde M."/>
            <person name="Wiegand S."/>
            <person name="Jogler C."/>
        </authorList>
    </citation>
    <scope>NUCLEOTIDE SEQUENCE [LARGE SCALE GENOMIC DNA]</scope>
    <source>
        <strain evidence="1 2">NH11</strain>
    </source>
</reference>
<proteinExistence type="predicted"/>
<accession>A0A1P8WEZ5</accession>
<evidence type="ECO:0000313" key="1">
    <source>
        <dbReference type="EMBL" id="APZ92601.1"/>
    </source>
</evidence>
<protein>
    <submittedName>
        <fullName evidence="1">Uncharacterized protein</fullName>
    </submittedName>
</protein>
<keyword evidence="2" id="KW-1185">Reference proteome</keyword>
<dbReference type="Proteomes" id="UP000187735">
    <property type="component" value="Chromosome"/>
</dbReference>
<organism evidence="1 2">
    <name type="scientific">Fuerstiella marisgermanici</name>
    <dbReference type="NCBI Taxonomy" id="1891926"/>
    <lineage>
        <taxon>Bacteria</taxon>
        <taxon>Pseudomonadati</taxon>
        <taxon>Planctomycetota</taxon>
        <taxon>Planctomycetia</taxon>
        <taxon>Planctomycetales</taxon>
        <taxon>Planctomycetaceae</taxon>
        <taxon>Fuerstiella</taxon>
    </lineage>
</organism>
<dbReference type="KEGG" id="fmr:Fuma_02212"/>